<dbReference type="InterPro" id="IPR001920">
    <property type="entry name" value="Asp/Glu_race"/>
</dbReference>
<name>A0A0R1Q2R6_9LACO</name>
<dbReference type="EMBL" id="AZEG01000025">
    <property type="protein sequence ID" value="KRL36565.1"/>
    <property type="molecule type" value="Genomic_DNA"/>
</dbReference>
<organism evidence="3 4">
    <name type="scientific">Liquorilactobacillus uvarum DSM 19971</name>
    <dbReference type="NCBI Taxonomy" id="1423812"/>
    <lineage>
        <taxon>Bacteria</taxon>
        <taxon>Bacillati</taxon>
        <taxon>Bacillota</taxon>
        <taxon>Bacilli</taxon>
        <taxon>Lactobacillales</taxon>
        <taxon>Lactobacillaceae</taxon>
        <taxon>Liquorilactobacillus</taxon>
    </lineage>
</organism>
<dbReference type="NCBIfam" id="TIGR00035">
    <property type="entry name" value="asp_race"/>
    <property type="match status" value="1"/>
</dbReference>
<protein>
    <submittedName>
        <fullName evidence="3">Aspartate racemase</fullName>
    </submittedName>
</protein>
<keyword evidence="2" id="KW-0413">Isomerase</keyword>
<evidence type="ECO:0000256" key="2">
    <source>
        <dbReference type="ARBA" id="ARBA00023235"/>
    </source>
</evidence>
<dbReference type="InterPro" id="IPR015942">
    <property type="entry name" value="Asp/Glu/hydantoin_racemase"/>
</dbReference>
<reference evidence="3 4" key="1">
    <citation type="journal article" date="2015" name="Genome Announc.">
        <title>Expanding the biotechnology potential of lactobacilli through comparative genomics of 213 strains and associated genera.</title>
        <authorList>
            <person name="Sun Z."/>
            <person name="Harris H.M."/>
            <person name="McCann A."/>
            <person name="Guo C."/>
            <person name="Argimon S."/>
            <person name="Zhang W."/>
            <person name="Yang X."/>
            <person name="Jeffery I.B."/>
            <person name="Cooney J.C."/>
            <person name="Kagawa T.F."/>
            <person name="Liu W."/>
            <person name="Song Y."/>
            <person name="Salvetti E."/>
            <person name="Wrobel A."/>
            <person name="Rasinkangas P."/>
            <person name="Parkhill J."/>
            <person name="Rea M.C."/>
            <person name="O'Sullivan O."/>
            <person name="Ritari J."/>
            <person name="Douillard F.P."/>
            <person name="Paul Ross R."/>
            <person name="Yang R."/>
            <person name="Briner A.E."/>
            <person name="Felis G.E."/>
            <person name="de Vos W.M."/>
            <person name="Barrangou R."/>
            <person name="Klaenhammer T.R."/>
            <person name="Caufield P.W."/>
            <person name="Cui Y."/>
            <person name="Zhang H."/>
            <person name="O'Toole P.W."/>
        </authorList>
    </citation>
    <scope>NUCLEOTIDE SEQUENCE [LARGE SCALE GENOMIC DNA]</scope>
    <source>
        <strain evidence="3 4">DSM 19971</strain>
    </source>
</reference>
<dbReference type="PATRIC" id="fig|1423812.3.peg.1276"/>
<dbReference type="Gene3D" id="3.40.50.1860">
    <property type="match status" value="2"/>
</dbReference>
<comment type="caution">
    <text evidence="3">The sequence shown here is derived from an EMBL/GenBank/DDBJ whole genome shotgun (WGS) entry which is preliminary data.</text>
</comment>
<dbReference type="PANTHER" id="PTHR21198">
    <property type="entry name" value="GLUTAMATE RACEMASE"/>
    <property type="match status" value="1"/>
</dbReference>
<dbReference type="AlphaFoldDB" id="A0A0R1Q2R6"/>
<accession>A0A0R1Q2R6</accession>
<sequence>MEASLMAKVGLVGGMGPESTLNYYQQLTSKYEKIHPKSYLPIVIDSLDVYHMLDLEEKGQKILLVHELLTSIQKLQAAGADFAALTANTPHMVFDELQTASPIPLLSIVDSVVEAIRDKKQSVVGLLGTKVTMTNPFYKNKLVKKQIKVIVPNEVQIERIHEIISSELELGIVKQSSRKYLLNVISQLKREAHIQGIILGCTELPLALTASDIDIAVYDTVQLHVNTILKKLDADTN</sequence>
<proteinExistence type="inferred from homology"/>
<dbReference type="Pfam" id="PF01177">
    <property type="entry name" value="Asp_Glu_race"/>
    <property type="match status" value="1"/>
</dbReference>
<dbReference type="STRING" id="1423812.FD20_GL001194"/>
<evidence type="ECO:0000313" key="3">
    <source>
        <dbReference type="EMBL" id="KRL36565.1"/>
    </source>
</evidence>
<gene>
    <name evidence="3" type="ORF">FD20_GL001194</name>
</gene>
<dbReference type="InterPro" id="IPR004380">
    <property type="entry name" value="Asp_race"/>
</dbReference>
<comment type="similarity">
    <text evidence="1">Belongs to the aspartate/glutamate racemases family.</text>
</comment>
<evidence type="ECO:0000313" key="4">
    <source>
        <dbReference type="Proteomes" id="UP000051155"/>
    </source>
</evidence>
<dbReference type="PANTHER" id="PTHR21198:SF7">
    <property type="entry name" value="ASPARTATE-GLUTAMATE RACEMASE FAMILY"/>
    <property type="match status" value="1"/>
</dbReference>
<keyword evidence="4" id="KW-1185">Reference proteome</keyword>
<dbReference type="Proteomes" id="UP000051155">
    <property type="component" value="Unassembled WGS sequence"/>
</dbReference>
<dbReference type="GO" id="GO:0047661">
    <property type="term" value="F:amino-acid racemase activity"/>
    <property type="evidence" value="ECO:0007669"/>
    <property type="project" value="InterPro"/>
</dbReference>
<dbReference type="SUPFAM" id="SSF53681">
    <property type="entry name" value="Aspartate/glutamate racemase"/>
    <property type="match status" value="2"/>
</dbReference>
<evidence type="ECO:0000256" key="1">
    <source>
        <dbReference type="ARBA" id="ARBA00007847"/>
    </source>
</evidence>